<keyword evidence="3" id="KW-0548">Nucleotidyltransferase</keyword>
<name>A0A6L2KWZ2_TANCI</name>
<dbReference type="AlphaFoldDB" id="A0A6L2KWZ2"/>
<protein>
    <submittedName>
        <fullName evidence="3">Reverse transcriptase domain-containing protein</fullName>
    </submittedName>
</protein>
<dbReference type="GO" id="GO:0003964">
    <property type="term" value="F:RNA-directed DNA polymerase activity"/>
    <property type="evidence" value="ECO:0007669"/>
    <property type="project" value="UniProtKB-KW"/>
</dbReference>
<dbReference type="PANTHER" id="PTHR33067:SF35">
    <property type="entry name" value="ASPARTIC PEPTIDASE DDI1-TYPE DOMAIN-CONTAINING PROTEIN"/>
    <property type="match status" value="1"/>
</dbReference>
<evidence type="ECO:0000259" key="2">
    <source>
        <dbReference type="Pfam" id="PF07727"/>
    </source>
</evidence>
<sequence>MRTRSSSNLPGESSPNLTSSNPKRRNHRCSKQLFILEESLVDTLADQRTMAELLRAPTKGYTKAIVGKPVVGSKKNPRILFSLGRILFPNLSMNSSPSRTINLCNEISNFQQRFDVSFHEAWDQYKDLLRGCPHHGFTELHQLDTFYNALNPADQDSLNSATDANTVTTAMTAILKQFQATPPPASIKADNIQGYVLAATLNYNQGNFDYRPPALISNKEKLFELANTPLNENCSAVILKKLPEKLRDPRKFLISCGFSELKCKDLADLGASISLMPLFVWKKLGLLELISTRMTLELANQAICTPARIARDVFVPVDKSTFPADFVIVDYESDPRVPLILGRPFLRTARALIDVYREQMILRNGDERLILNLRHDTSSYSNQPQKESINMINIFNDSYEDYLEDLFKTNHLSGNPTFSSHIDLASPEVKDDIFDLEGDIEFTDELALVTFPSGIDDLPFDIKSDRKEIEYLLKYHSLNQVIGDFQSATQTRKISKNLEEHRVIGSKWVFKNKKDERVIMIRNKAGLVAQGYTQEEWIDYDEVFAHVARTEAIRLFLAYASFKDFVVYQMDVKSAFLYGKIKEEVIGFIEVKTASTPIETQKNLLKDEDGKELDVYMYRYLKGQPKLGLWYLKDSLFDLVAYTDSDYAGASLDRKSTTGGKAKKSVRLMMEKLFGMELELILMGPFTPADL</sequence>
<dbReference type="Pfam" id="PF07727">
    <property type="entry name" value="RVT_2"/>
    <property type="match status" value="1"/>
</dbReference>
<dbReference type="EMBL" id="BKCJ010003029">
    <property type="protein sequence ID" value="GEU52535.1"/>
    <property type="molecule type" value="Genomic_DNA"/>
</dbReference>
<organism evidence="3">
    <name type="scientific">Tanacetum cinerariifolium</name>
    <name type="common">Dalmatian daisy</name>
    <name type="synonym">Chrysanthemum cinerariifolium</name>
    <dbReference type="NCBI Taxonomy" id="118510"/>
    <lineage>
        <taxon>Eukaryota</taxon>
        <taxon>Viridiplantae</taxon>
        <taxon>Streptophyta</taxon>
        <taxon>Embryophyta</taxon>
        <taxon>Tracheophyta</taxon>
        <taxon>Spermatophyta</taxon>
        <taxon>Magnoliopsida</taxon>
        <taxon>eudicotyledons</taxon>
        <taxon>Gunneridae</taxon>
        <taxon>Pentapetalae</taxon>
        <taxon>asterids</taxon>
        <taxon>campanulids</taxon>
        <taxon>Asterales</taxon>
        <taxon>Asteraceae</taxon>
        <taxon>Asteroideae</taxon>
        <taxon>Anthemideae</taxon>
        <taxon>Anthemidinae</taxon>
        <taxon>Tanacetum</taxon>
    </lineage>
</organism>
<reference evidence="3" key="1">
    <citation type="journal article" date="2019" name="Sci. Rep.">
        <title>Draft genome of Tanacetum cinerariifolium, the natural source of mosquito coil.</title>
        <authorList>
            <person name="Yamashiro T."/>
            <person name="Shiraishi A."/>
            <person name="Satake H."/>
            <person name="Nakayama K."/>
        </authorList>
    </citation>
    <scope>NUCLEOTIDE SEQUENCE</scope>
</reference>
<feature type="compositionally biased region" description="Polar residues" evidence="1">
    <location>
        <begin position="1"/>
        <end position="21"/>
    </location>
</feature>
<dbReference type="Gene3D" id="2.40.70.10">
    <property type="entry name" value="Acid Proteases"/>
    <property type="match status" value="1"/>
</dbReference>
<evidence type="ECO:0000313" key="3">
    <source>
        <dbReference type="EMBL" id="GEU52535.1"/>
    </source>
</evidence>
<keyword evidence="3" id="KW-0808">Transferase</keyword>
<evidence type="ECO:0000256" key="1">
    <source>
        <dbReference type="SAM" id="MobiDB-lite"/>
    </source>
</evidence>
<accession>A0A6L2KWZ2</accession>
<dbReference type="CDD" id="cd00303">
    <property type="entry name" value="retropepsin_like"/>
    <property type="match status" value="1"/>
</dbReference>
<gene>
    <name evidence="3" type="ORF">Tci_024513</name>
</gene>
<dbReference type="InterPro" id="IPR013103">
    <property type="entry name" value="RVT_2"/>
</dbReference>
<feature type="region of interest" description="Disordered" evidence="1">
    <location>
        <begin position="1"/>
        <end position="26"/>
    </location>
</feature>
<feature type="domain" description="Reverse transcriptase Ty1/copia-type" evidence="2">
    <location>
        <begin position="492"/>
        <end position="585"/>
    </location>
</feature>
<dbReference type="InterPro" id="IPR021109">
    <property type="entry name" value="Peptidase_aspartic_dom_sf"/>
</dbReference>
<comment type="caution">
    <text evidence="3">The sequence shown here is derived from an EMBL/GenBank/DDBJ whole genome shotgun (WGS) entry which is preliminary data.</text>
</comment>
<proteinExistence type="predicted"/>
<dbReference type="PANTHER" id="PTHR33067">
    <property type="entry name" value="RNA-DIRECTED DNA POLYMERASE-RELATED"/>
    <property type="match status" value="1"/>
</dbReference>
<keyword evidence="3" id="KW-0695">RNA-directed DNA polymerase</keyword>